<sequence>MLSEDMMYVKKSCYSSSDPQTRVSCAKGHPMTATSELLNRYNDRMGLCGGLSLQKSRIMPYSINPCQGHAMVDITADPSRESNLSWDCTGCFLANAHGEPLCSLDMALTYHSRWKHTVNLLHLPPKDAAQLLDGPLLRHLRFGATLDEPGLDKYRQHWPHIDTMMHLMAEFAYHLFGDQALDPVSRTLYPVYDGASYRTALADALITLWATGPRFDQFHNEPWHARVKWVDPKWWTPKGCSVGQRHCKSCGNREKEKKRFLAHGERKGDPAAQIRDEQLALDLDGDWEAVPDVKDEDRY</sequence>
<proteinExistence type="predicted"/>
<dbReference type="AlphaFoldDB" id="A0AA40EJI4"/>
<name>A0AA40EJI4_9PEZI</name>
<dbReference type="EMBL" id="JAUKUD010000006">
    <property type="protein sequence ID" value="KAK0740498.1"/>
    <property type="molecule type" value="Genomic_DNA"/>
</dbReference>
<accession>A0AA40EJI4</accession>
<reference evidence="1" key="1">
    <citation type="submission" date="2023-06" db="EMBL/GenBank/DDBJ databases">
        <title>Genome-scale phylogeny and comparative genomics of the fungal order Sordariales.</title>
        <authorList>
            <consortium name="Lawrence Berkeley National Laboratory"/>
            <person name="Hensen N."/>
            <person name="Bonometti L."/>
            <person name="Westerberg I."/>
            <person name="Brannstrom I.O."/>
            <person name="Guillou S."/>
            <person name="Cros-Aarteil S."/>
            <person name="Calhoun S."/>
            <person name="Haridas S."/>
            <person name="Kuo A."/>
            <person name="Mondo S."/>
            <person name="Pangilinan J."/>
            <person name="Riley R."/>
            <person name="LaButti K."/>
            <person name="Andreopoulos B."/>
            <person name="Lipzen A."/>
            <person name="Chen C."/>
            <person name="Yanf M."/>
            <person name="Daum C."/>
            <person name="Ng V."/>
            <person name="Clum A."/>
            <person name="Steindorff A."/>
            <person name="Ohm R."/>
            <person name="Martin F."/>
            <person name="Silar P."/>
            <person name="Natvig D."/>
            <person name="Lalanne C."/>
            <person name="Gautier V."/>
            <person name="Ament-velasquez S.L."/>
            <person name="Kruys A."/>
            <person name="Hutchinson M.I."/>
            <person name="Powell A.J."/>
            <person name="Barry K."/>
            <person name="Miller A.N."/>
            <person name="Grigoriev I.V."/>
            <person name="Debuchy R."/>
            <person name="Gladieux P."/>
            <person name="Thoren M.H."/>
            <person name="Johannesson H."/>
        </authorList>
    </citation>
    <scope>NUCLEOTIDE SEQUENCE</scope>
    <source>
        <strain evidence="1">SMH3187-1</strain>
    </source>
</reference>
<protein>
    <submittedName>
        <fullName evidence="1">Uncharacterized protein</fullName>
    </submittedName>
</protein>
<gene>
    <name evidence="1" type="ORF">B0T18DRAFT_431807</name>
</gene>
<evidence type="ECO:0000313" key="2">
    <source>
        <dbReference type="Proteomes" id="UP001172155"/>
    </source>
</evidence>
<comment type="caution">
    <text evidence="1">The sequence shown here is derived from an EMBL/GenBank/DDBJ whole genome shotgun (WGS) entry which is preliminary data.</text>
</comment>
<organism evidence="1 2">
    <name type="scientific">Schizothecium vesticola</name>
    <dbReference type="NCBI Taxonomy" id="314040"/>
    <lineage>
        <taxon>Eukaryota</taxon>
        <taxon>Fungi</taxon>
        <taxon>Dikarya</taxon>
        <taxon>Ascomycota</taxon>
        <taxon>Pezizomycotina</taxon>
        <taxon>Sordariomycetes</taxon>
        <taxon>Sordariomycetidae</taxon>
        <taxon>Sordariales</taxon>
        <taxon>Schizotheciaceae</taxon>
        <taxon>Schizothecium</taxon>
    </lineage>
</organism>
<dbReference type="Proteomes" id="UP001172155">
    <property type="component" value="Unassembled WGS sequence"/>
</dbReference>
<evidence type="ECO:0000313" key="1">
    <source>
        <dbReference type="EMBL" id="KAK0740498.1"/>
    </source>
</evidence>
<keyword evidence="2" id="KW-1185">Reference proteome</keyword>